<dbReference type="InterPro" id="IPR036634">
    <property type="entry name" value="PRD_sf"/>
</dbReference>
<dbReference type="SUPFAM" id="SSF52794">
    <property type="entry name" value="PTS system IIB component-like"/>
    <property type="match status" value="1"/>
</dbReference>
<dbReference type="Pfam" id="PF08279">
    <property type="entry name" value="HTH_11"/>
    <property type="match status" value="1"/>
</dbReference>
<dbReference type="SUPFAM" id="SSF46785">
    <property type="entry name" value="Winged helix' DNA-binding domain"/>
    <property type="match status" value="1"/>
</dbReference>
<dbReference type="PANTHER" id="PTHR30185:SF18">
    <property type="entry name" value="TRANSCRIPTIONAL REGULATOR MTLR"/>
    <property type="match status" value="1"/>
</dbReference>
<dbReference type="InterPro" id="IPR013011">
    <property type="entry name" value="PTS_EIIB_2"/>
</dbReference>
<dbReference type="Pfam" id="PF00874">
    <property type="entry name" value="PRD"/>
    <property type="match status" value="2"/>
</dbReference>
<dbReference type="Gene3D" id="1.10.10.10">
    <property type="entry name" value="Winged helix-like DNA-binding domain superfamily/Winged helix DNA-binding domain"/>
    <property type="match status" value="1"/>
</dbReference>
<sequence>MSTKDNREQDLILFLSKSQGYVTSEELVKALDVSQKTVYRLIKKINDEYRDHPLILSERGRGYTLDYETFISYKKSNTNDRGTQVTPSERRSRVMEELLLSSPKAIPIYDLFSDYYIGDSVISNDEQVMNEELKAFNVTLERKDRKLAVLGEEADIRKAIKQTNPIFHTIDLDDLKSNEELHFNKYDVLFILGQLRTIEKELDITIPYPYNVNIFSHVYILLSRSRKAPALFFSDKVSDIEKENMRRDAILYPVARDIVHNIEIYLNSSLPEIEIYFLYQYLVSSRMQGSLAITSTFSPDVVEVTQAYIDEMSVYLGIEIESQSIFVDLANHIKPMLNRLDYKIRVKNGLLSQIKVTYEDVFNGVTDVSASVSRRFGLPEINEDENAFITLYFAKVIVTGQHQRPIKTLIMCTTGIGTSELLKAKVARKFPELEIVGLVASHDMQLVKETYPDAELILSTIRLKEDMQIHQLLVSAMFTFDDQKRLQSKIEAIYHES</sequence>
<evidence type="ECO:0000313" key="8">
    <source>
        <dbReference type="Proteomes" id="UP001418796"/>
    </source>
</evidence>
<dbReference type="InterPro" id="IPR036095">
    <property type="entry name" value="PTS_EIIB-like_sf"/>
</dbReference>
<dbReference type="InterPro" id="IPR050661">
    <property type="entry name" value="BglG_antiterminators"/>
</dbReference>
<dbReference type="SUPFAM" id="SSF63520">
    <property type="entry name" value="PTS-regulatory domain, PRD"/>
    <property type="match status" value="2"/>
</dbReference>
<dbReference type="Gene3D" id="1.10.1790.10">
    <property type="entry name" value="PRD domain"/>
    <property type="match status" value="2"/>
</dbReference>
<evidence type="ECO:0000259" key="6">
    <source>
        <dbReference type="PROSITE" id="PS51372"/>
    </source>
</evidence>
<dbReference type="EMBL" id="JBCITK010000001">
    <property type="protein sequence ID" value="MEN0641752.1"/>
    <property type="molecule type" value="Genomic_DNA"/>
</dbReference>
<dbReference type="PROSITE" id="PS51372">
    <property type="entry name" value="PRD_2"/>
    <property type="match status" value="2"/>
</dbReference>
<dbReference type="CDD" id="cd05568">
    <property type="entry name" value="PTS_IIB_bgl_like"/>
    <property type="match status" value="1"/>
</dbReference>
<dbReference type="RefSeq" id="WP_343128947.1">
    <property type="nucleotide sequence ID" value="NZ_JBCITK010000001.1"/>
</dbReference>
<dbReference type="Proteomes" id="UP001418796">
    <property type="component" value="Unassembled WGS sequence"/>
</dbReference>
<dbReference type="InterPro" id="IPR036390">
    <property type="entry name" value="WH_DNA-bd_sf"/>
</dbReference>
<dbReference type="PANTHER" id="PTHR30185">
    <property type="entry name" value="CRYPTIC BETA-GLUCOSIDE BGL OPERON ANTITERMINATOR"/>
    <property type="match status" value="1"/>
</dbReference>
<dbReference type="InterPro" id="IPR036388">
    <property type="entry name" value="WH-like_DNA-bd_sf"/>
</dbReference>
<feature type="domain" description="PTS EIIB type-2" evidence="5">
    <location>
        <begin position="406"/>
        <end position="497"/>
    </location>
</feature>
<evidence type="ECO:0000313" key="7">
    <source>
        <dbReference type="EMBL" id="MEN0641752.1"/>
    </source>
</evidence>
<organism evidence="7 8">
    <name type="scientific">Alkalicoccobacillus gibsonii</name>
    <dbReference type="NCBI Taxonomy" id="79881"/>
    <lineage>
        <taxon>Bacteria</taxon>
        <taxon>Bacillati</taxon>
        <taxon>Bacillota</taxon>
        <taxon>Bacilli</taxon>
        <taxon>Bacillales</taxon>
        <taxon>Bacillaceae</taxon>
        <taxon>Alkalicoccobacillus</taxon>
    </lineage>
</organism>
<accession>A0ABU9VCX7</accession>
<comment type="caution">
    <text evidence="7">The sequence shown here is derived from an EMBL/GenBank/DDBJ whole genome shotgun (WGS) entry which is preliminary data.</text>
</comment>
<name>A0ABU9VCX7_9BACI</name>
<reference evidence="7 8" key="1">
    <citation type="submission" date="2024-03" db="EMBL/GenBank/DDBJ databases">
        <title>Bacilli Hybrid Assemblies.</title>
        <authorList>
            <person name="Kovac J."/>
        </authorList>
    </citation>
    <scope>NUCLEOTIDE SEQUENCE [LARGE SCALE GENOMIC DNA]</scope>
    <source>
        <strain evidence="7 8">FSL R7-0666</strain>
    </source>
</reference>
<keyword evidence="1" id="KW-0808">Transferase</keyword>
<evidence type="ECO:0000259" key="5">
    <source>
        <dbReference type="PROSITE" id="PS51099"/>
    </source>
</evidence>
<keyword evidence="2" id="KW-0677">Repeat</keyword>
<dbReference type="Gene3D" id="3.40.50.2300">
    <property type="match status" value="1"/>
</dbReference>
<dbReference type="PROSITE" id="PS51099">
    <property type="entry name" value="PTS_EIIB_TYPE_2"/>
    <property type="match status" value="1"/>
</dbReference>
<evidence type="ECO:0000256" key="1">
    <source>
        <dbReference type="ARBA" id="ARBA00022679"/>
    </source>
</evidence>
<dbReference type="InterPro" id="IPR011608">
    <property type="entry name" value="PRD"/>
</dbReference>
<dbReference type="InterPro" id="IPR013196">
    <property type="entry name" value="HTH_11"/>
</dbReference>
<protein>
    <submittedName>
        <fullName evidence="7">PRD domain-containing protein</fullName>
    </submittedName>
</protein>
<keyword evidence="8" id="KW-1185">Reference proteome</keyword>
<evidence type="ECO:0000256" key="4">
    <source>
        <dbReference type="ARBA" id="ARBA00023163"/>
    </source>
</evidence>
<feature type="domain" description="PRD" evidence="6">
    <location>
        <begin position="182"/>
        <end position="292"/>
    </location>
</feature>
<proteinExistence type="predicted"/>
<evidence type="ECO:0000256" key="2">
    <source>
        <dbReference type="ARBA" id="ARBA00022737"/>
    </source>
</evidence>
<gene>
    <name evidence="7" type="ORF">MKY91_01035</name>
</gene>
<evidence type="ECO:0000256" key="3">
    <source>
        <dbReference type="ARBA" id="ARBA00023015"/>
    </source>
</evidence>
<keyword evidence="4" id="KW-0804">Transcription</keyword>
<feature type="domain" description="PRD" evidence="6">
    <location>
        <begin position="296"/>
        <end position="403"/>
    </location>
</feature>
<keyword evidence="3" id="KW-0805">Transcription regulation</keyword>